<organism evidence="4 5">
    <name type="scientific">Papiliotrema laurentii</name>
    <name type="common">Cryptococcus laurentii</name>
    <dbReference type="NCBI Taxonomy" id="5418"/>
    <lineage>
        <taxon>Eukaryota</taxon>
        <taxon>Fungi</taxon>
        <taxon>Dikarya</taxon>
        <taxon>Basidiomycota</taxon>
        <taxon>Agaricomycotina</taxon>
        <taxon>Tremellomycetes</taxon>
        <taxon>Tremellales</taxon>
        <taxon>Rhynchogastremaceae</taxon>
        <taxon>Papiliotrema</taxon>
    </lineage>
</organism>
<dbReference type="SMART" id="SM00360">
    <property type="entry name" value="RRM"/>
    <property type="match status" value="1"/>
</dbReference>
<name>A0AAD9D1A9_PAPLA</name>
<keyword evidence="1" id="KW-0694">RNA-binding</keyword>
<dbReference type="Gene3D" id="3.30.70.330">
    <property type="match status" value="1"/>
</dbReference>
<evidence type="ECO:0000256" key="2">
    <source>
        <dbReference type="SAM" id="MobiDB-lite"/>
    </source>
</evidence>
<keyword evidence="5" id="KW-1185">Reference proteome</keyword>
<feature type="region of interest" description="Disordered" evidence="2">
    <location>
        <begin position="123"/>
        <end position="146"/>
    </location>
</feature>
<accession>A0AAD9D1A9</accession>
<gene>
    <name evidence="4" type="ORF">DB88DRAFT_284485</name>
</gene>
<dbReference type="Pfam" id="PF00076">
    <property type="entry name" value="RRM_1"/>
    <property type="match status" value="1"/>
</dbReference>
<feature type="domain" description="RRM" evidence="3">
    <location>
        <begin position="12"/>
        <end position="96"/>
    </location>
</feature>
<dbReference type="AlphaFoldDB" id="A0AAD9D1A9"/>
<dbReference type="EMBL" id="JAODAN010000005">
    <property type="protein sequence ID" value="KAK1924383.1"/>
    <property type="molecule type" value="Genomic_DNA"/>
</dbReference>
<dbReference type="InterPro" id="IPR012677">
    <property type="entry name" value="Nucleotide-bd_a/b_plait_sf"/>
</dbReference>
<dbReference type="PANTHER" id="PTHR48037">
    <property type="entry name" value="ATPASE E1"/>
    <property type="match status" value="1"/>
</dbReference>
<dbReference type="SUPFAM" id="SSF54928">
    <property type="entry name" value="RNA-binding domain, RBD"/>
    <property type="match status" value="1"/>
</dbReference>
<dbReference type="InterPro" id="IPR000504">
    <property type="entry name" value="RRM_dom"/>
</dbReference>
<dbReference type="InterPro" id="IPR035979">
    <property type="entry name" value="RBD_domain_sf"/>
</dbReference>
<proteinExistence type="predicted"/>
<comment type="caution">
    <text evidence="4">The sequence shown here is derived from an EMBL/GenBank/DDBJ whole genome shotgun (WGS) entry which is preliminary data.</text>
</comment>
<dbReference type="PROSITE" id="PS50102">
    <property type="entry name" value="RRM"/>
    <property type="match status" value="1"/>
</dbReference>
<dbReference type="Proteomes" id="UP001182556">
    <property type="component" value="Unassembled WGS sequence"/>
</dbReference>
<evidence type="ECO:0000256" key="1">
    <source>
        <dbReference type="PROSITE-ProRule" id="PRU00176"/>
    </source>
</evidence>
<sequence length="146" mass="15953">MSGAVAGSSKKATVYVGGFADEVNEQQLLDAFVTFGDIIEISLPTEPNDSRKHRGYAFLTFANPADAQDAIDNYDLNELPGYVGRGKFLKCSIANPNKYGNEGQGEGRFDRPLWESEEWLQKYGKPEEKEELSGAQQNGAPATGDE</sequence>
<dbReference type="GO" id="GO:0003723">
    <property type="term" value="F:RNA binding"/>
    <property type="evidence" value="ECO:0007669"/>
    <property type="project" value="UniProtKB-UniRule"/>
</dbReference>
<evidence type="ECO:0000259" key="3">
    <source>
        <dbReference type="PROSITE" id="PS50102"/>
    </source>
</evidence>
<evidence type="ECO:0000313" key="5">
    <source>
        <dbReference type="Proteomes" id="UP001182556"/>
    </source>
</evidence>
<protein>
    <recommendedName>
        <fullName evidence="3">RRM domain-containing protein</fullName>
    </recommendedName>
</protein>
<dbReference type="PANTHER" id="PTHR48037:SF1">
    <property type="entry name" value="RRM DOMAIN-CONTAINING PROTEIN"/>
    <property type="match status" value="1"/>
</dbReference>
<reference evidence="4" key="1">
    <citation type="submission" date="2023-02" db="EMBL/GenBank/DDBJ databases">
        <title>Identification and recombinant expression of a fungal hydrolase from Papiliotrema laurentii that hydrolyzes apple cutin and clears colloidal polyester polyurethane.</title>
        <authorList>
            <consortium name="DOE Joint Genome Institute"/>
            <person name="Roman V.A."/>
            <person name="Bojanowski C."/>
            <person name="Crable B.R."/>
            <person name="Wagner D.N."/>
            <person name="Hung C.S."/>
            <person name="Nadeau L.J."/>
            <person name="Schratz L."/>
            <person name="Haridas S."/>
            <person name="Pangilinan J."/>
            <person name="Lipzen A."/>
            <person name="Na H."/>
            <person name="Yan M."/>
            <person name="Ng V."/>
            <person name="Grigoriev I.V."/>
            <person name="Spatafora J.W."/>
            <person name="Barlow D."/>
            <person name="Biffinger J."/>
            <person name="Kelley-Loughnane N."/>
            <person name="Varaljay V.A."/>
            <person name="Crookes-Goodson W.J."/>
        </authorList>
    </citation>
    <scope>NUCLEOTIDE SEQUENCE</scope>
    <source>
        <strain evidence="4">5307AH</strain>
    </source>
</reference>
<evidence type="ECO:0000313" key="4">
    <source>
        <dbReference type="EMBL" id="KAK1924383.1"/>
    </source>
</evidence>